<dbReference type="GO" id="GO:0050482">
    <property type="term" value="P:arachidonate secretion"/>
    <property type="evidence" value="ECO:0007669"/>
    <property type="project" value="InterPro"/>
</dbReference>
<dbReference type="GO" id="GO:0004623">
    <property type="term" value="F:phospholipase A2 activity"/>
    <property type="evidence" value="ECO:0007669"/>
    <property type="project" value="InterPro"/>
</dbReference>
<proteinExistence type="predicted"/>
<evidence type="ECO:0000313" key="4">
    <source>
        <dbReference type="Proteomes" id="UP000299102"/>
    </source>
</evidence>
<dbReference type="STRING" id="151549.A0A4C1YIK0"/>
<dbReference type="EMBL" id="BGZK01000878">
    <property type="protein sequence ID" value="GBP63747.1"/>
    <property type="molecule type" value="Genomic_DNA"/>
</dbReference>
<feature type="domain" description="Phospholipase A2-like" evidence="1">
    <location>
        <begin position="18"/>
        <end position="80"/>
    </location>
</feature>
<evidence type="ECO:0000259" key="1">
    <source>
        <dbReference type="Pfam" id="PF08398"/>
    </source>
</evidence>
<dbReference type="Pfam" id="PF08398">
    <property type="entry name" value="Phospholip_A2_4"/>
    <property type="match status" value="1"/>
</dbReference>
<dbReference type="OrthoDB" id="7699080at2759"/>
<comment type="caution">
    <text evidence="3">The sequence shown here is derived from an EMBL/GenBank/DDBJ whole genome shotgun (WGS) entry which is preliminary data.</text>
</comment>
<reference evidence="3 4" key="1">
    <citation type="journal article" date="2019" name="Commun. Biol.">
        <title>The bagworm genome reveals a unique fibroin gene that provides high tensile strength.</title>
        <authorList>
            <person name="Kono N."/>
            <person name="Nakamura H."/>
            <person name="Ohtoshi R."/>
            <person name="Tomita M."/>
            <person name="Numata K."/>
            <person name="Arakawa K."/>
        </authorList>
    </citation>
    <scope>NUCLEOTIDE SEQUENCE [LARGE SCALE GENOMIC DNA]</scope>
</reference>
<dbReference type="EMBL" id="BGZK01001224">
    <property type="protein sequence ID" value="GBP74824.1"/>
    <property type="molecule type" value="Genomic_DNA"/>
</dbReference>
<name>A0A4C1YIK0_EUMVA</name>
<sequence>MVSGSGVLNNLIDNLPFELHIPGYNYCGPGTKLQKRLARGDKGINKLDEACKNHDIAYWLHKDITNRNLADSKLAEIAHNRWNTSETEPSERIAAFFVDKIMRFKTKHGMGIPLSKVIKESRKALKNHNKRGGCMKSNTLMNVAVRKAKQISEGKKIKIPRVIPLPKRGGFLPLIPILSALAAAGSLASGISSTVKIFLI</sequence>
<accession>A0A4C1YIK0</accession>
<dbReference type="AlphaFoldDB" id="A0A4C1YIK0"/>
<dbReference type="GO" id="GO:0005198">
    <property type="term" value="F:structural molecule activity"/>
    <property type="evidence" value="ECO:0007669"/>
    <property type="project" value="InterPro"/>
</dbReference>
<dbReference type="Gene3D" id="1.20.90.10">
    <property type="entry name" value="Phospholipase A2 domain"/>
    <property type="match status" value="1"/>
</dbReference>
<dbReference type="GO" id="GO:0006644">
    <property type="term" value="P:phospholipid metabolic process"/>
    <property type="evidence" value="ECO:0007669"/>
    <property type="project" value="InterPro"/>
</dbReference>
<organism evidence="3 4">
    <name type="scientific">Eumeta variegata</name>
    <name type="common">Bagworm moth</name>
    <name type="synonym">Eumeta japonica</name>
    <dbReference type="NCBI Taxonomy" id="151549"/>
    <lineage>
        <taxon>Eukaryota</taxon>
        <taxon>Metazoa</taxon>
        <taxon>Ecdysozoa</taxon>
        <taxon>Arthropoda</taxon>
        <taxon>Hexapoda</taxon>
        <taxon>Insecta</taxon>
        <taxon>Pterygota</taxon>
        <taxon>Neoptera</taxon>
        <taxon>Endopterygota</taxon>
        <taxon>Lepidoptera</taxon>
        <taxon>Glossata</taxon>
        <taxon>Ditrysia</taxon>
        <taxon>Tineoidea</taxon>
        <taxon>Psychidae</taxon>
        <taxon>Oiketicinae</taxon>
        <taxon>Eumeta</taxon>
    </lineage>
</organism>
<evidence type="ECO:0000313" key="3">
    <source>
        <dbReference type="EMBL" id="GBP74824.1"/>
    </source>
</evidence>
<dbReference type="InterPro" id="IPR013607">
    <property type="entry name" value="Phospholipase_A2-like"/>
</dbReference>
<protein>
    <recommendedName>
        <fullName evidence="1">Phospholipase A2-like domain-containing protein</fullName>
    </recommendedName>
</protein>
<gene>
    <name evidence="3" type="ORF">EVAR_55094_1</name>
    <name evidence="2" type="ORF">EVAR_8744_1</name>
</gene>
<evidence type="ECO:0000313" key="2">
    <source>
        <dbReference type="EMBL" id="GBP63747.1"/>
    </source>
</evidence>
<keyword evidence="4" id="KW-1185">Reference proteome</keyword>
<dbReference type="InterPro" id="IPR036444">
    <property type="entry name" value="PLipase_A2_dom_sf"/>
</dbReference>
<dbReference type="Proteomes" id="UP000299102">
    <property type="component" value="Unassembled WGS sequence"/>
</dbReference>